<dbReference type="AlphaFoldDB" id="A0A0A2Y044"/>
<proteinExistence type="predicted"/>
<dbReference type="InterPro" id="IPR018774">
    <property type="entry name" value="Phage_Mu_GpT"/>
</dbReference>
<feature type="domain" description="Bacteriophage Mu GpT" evidence="1">
    <location>
        <begin position="11"/>
        <end position="306"/>
    </location>
</feature>
<reference evidence="2 3" key="1">
    <citation type="submission" date="2014-08" db="EMBL/GenBank/DDBJ databases">
        <title>Chaperone-usher fimbriae in a diverse selection of Gallibacterium genomes.</title>
        <authorList>
            <person name="Kudirkiene E."/>
            <person name="Bager R.J."/>
            <person name="Johnson T.J."/>
            <person name="Bojesen A.M."/>
        </authorList>
    </citation>
    <scope>NUCLEOTIDE SEQUENCE [LARGE SCALE GENOMIC DNA]</scope>
    <source>
        <strain evidence="2 3">CCM5974</strain>
    </source>
</reference>
<comment type="caution">
    <text evidence="2">The sequence shown here is derived from an EMBL/GenBank/DDBJ whole genome shotgun (WGS) entry which is preliminary data.</text>
</comment>
<name>A0A0A2Y044_9PAST</name>
<accession>A0A0A2Y044</accession>
<organism evidence="2 3">
    <name type="scientific">Gallibacterium genomosp. 1</name>
    <dbReference type="NCBI Taxonomy" id="155515"/>
    <lineage>
        <taxon>Bacteria</taxon>
        <taxon>Pseudomonadati</taxon>
        <taxon>Pseudomonadota</taxon>
        <taxon>Gammaproteobacteria</taxon>
        <taxon>Pasteurellales</taxon>
        <taxon>Pasteurellaceae</taxon>
        <taxon>Gallibacterium</taxon>
    </lineage>
</organism>
<gene>
    <name evidence="2" type="ORF">JP36_10210</name>
</gene>
<dbReference type="STRING" id="155515.JP36_10210"/>
<dbReference type="RefSeq" id="WP_039174315.1">
    <property type="nucleotide sequence ID" value="NZ_JPXX01000029.1"/>
</dbReference>
<evidence type="ECO:0000313" key="2">
    <source>
        <dbReference type="EMBL" id="KGQ36492.1"/>
    </source>
</evidence>
<dbReference type="Proteomes" id="UP000030539">
    <property type="component" value="Unassembled WGS sequence"/>
</dbReference>
<dbReference type="eggNOG" id="COG4397">
    <property type="taxonomic scope" value="Bacteria"/>
</dbReference>
<sequence>MTIEFKKSEILKSLDTQFRAEFSKGIAHIAPQYPKLAMTVPSNTATNTYGFMRAFPQLIEWVGKRTIKNMSAVGMTLENKKYETTVGVPREAIEDDQVGLFRNMMAQAGQSAAELPDSLLFKLLLAGESTLCYDGQNFFDTDHPFYQDVDGTNPGTAQSNITTGSDSGAKSWYVFDTNNVIKPFIFQERTKPEFEGKFDPSKSDTVFMEDVYLWGVRYRCNVGFGFWQLAHKAKQLNLTADNVMAILTKMTTLKADGGAFVNVRPTTLVVPPSLEKAALDICKADVINGTTNVLKGRLDVMVSPYIIE</sequence>
<protein>
    <submittedName>
        <fullName evidence="2">Head protein</fullName>
    </submittedName>
</protein>
<dbReference type="EMBL" id="JPXX01000029">
    <property type="protein sequence ID" value="KGQ36492.1"/>
    <property type="molecule type" value="Genomic_DNA"/>
</dbReference>
<dbReference type="Pfam" id="PF10124">
    <property type="entry name" value="Mu-like_gpT"/>
    <property type="match status" value="1"/>
</dbReference>
<evidence type="ECO:0000259" key="1">
    <source>
        <dbReference type="Pfam" id="PF10124"/>
    </source>
</evidence>
<evidence type="ECO:0000313" key="3">
    <source>
        <dbReference type="Proteomes" id="UP000030539"/>
    </source>
</evidence>